<dbReference type="EnsemblPlants" id="OGLUM01G38920.1">
    <property type="protein sequence ID" value="OGLUM01G38920.1"/>
    <property type="gene ID" value="OGLUM01G38920"/>
</dbReference>
<keyword evidence="3" id="KW-1185">Reference proteome</keyword>
<feature type="region of interest" description="Disordered" evidence="1">
    <location>
        <begin position="1"/>
        <end position="81"/>
    </location>
</feature>
<accession>A0A0D9YGE8</accession>
<organism evidence="2">
    <name type="scientific">Oryza glumipatula</name>
    <dbReference type="NCBI Taxonomy" id="40148"/>
    <lineage>
        <taxon>Eukaryota</taxon>
        <taxon>Viridiplantae</taxon>
        <taxon>Streptophyta</taxon>
        <taxon>Embryophyta</taxon>
        <taxon>Tracheophyta</taxon>
        <taxon>Spermatophyta</taxon>
        <taxon>Magnoliopsida</taxon>
        <taxon>Liliopsida</taxon>
        <taxon>Poales</taxon>
        <taxon>Poaceae</taxon>
        <taxon>BOP clade</taxon>
        <taxon>Oryzoideae</taxon>
        <taxon>Oryzeae</taxon>
        <taxon>Oryzinae</taxon>
        <taxon>Oryza</taxon>
    </lineage>
</organism>
<reference evidence="2" key="1">
    <citation type="submission" date="2013-08" db="EMBL/GenBank/DDBJ databases">
        <title>Oryza genome evolution.</title>
        <authorList>
            <person name="Wing R.A."/>
            <person name="Panaud O."/>
            <person name="Oliveira A.C."/>
        </authorList>
    </citation>
    <scope>NUCLEOTIDE SEQUENCE</scope>
</reference>
<dbReference type="AlphaFoldDB" id="A0A0D9YGE8"/>
<evidence type="ECO:0000256" key="1">
    <source>
        <dbReference type="SAM" id="MobiDB-lite"/>
    </source>
</evidence>
<name>A0A0D9YGE8_9ORYZ</name>
<reference evidence="2" key="2">
    <citation type="submission" date="2015-04" db="UniProtKB">
        <authorList>
            <consortium name="EnsemblPlants"/>
        </authorList>
    </citation>
    <scope>IDENTIFICATION</scope>
</reference>
<dbReference type="Proteomes" id="UP000026961">
    <property type="component" value="Chromosome 1"/>
</dbReference>
<protein>
    <submittedName>
        <fullName evidence="2">Uncharacterized protein</fullName>
    </submittedName>
</protein>
<proteinExistence type="predicted"/>
<reference evidence="2" key="3">
    <citation type="submission" date="2018-05" db="EMBL/GenBank/DDBJ databases">
        <title>OgluRS3 (Oryza glumaepatula Reference Sequence Version 3).</title>
        <authorList>
            <person name="Zhang J."/>
            <person name="Kudrna D."/>
            <person name="Lee S."/>
            <person name="Talag J."/>
            <person name="Welchert J."/>
            <person name="Wing R.A."/>
        </authorList>
    </citation>
    <scope>NUCLEOTIDE SEQUENCE [LARGE SCALE GENOMIC DNA]</scope>
</reference>
<dbReference type="Gramene" id="OGLUM01G38920.1">
    <property type="protein sequence ID" value="OGLUM01G38920.1"/>
    <property type="gene ID" value="OGLUM01G38920"/>
</dbReference>
<evidence type="ECO:0000313" key="3">
    <source>
        <dbReference type="Proteomes" id="UP000026961"/>
    </source>
</evidence>
<sequence>MPLPAPQPDSQERAPFLLPPPLLPSTRGSRQEVGGGRGMHGHWGEGEGDPARLRDEDPLSPGGEGEGEGEGGGDSCNGSRE</sequence>
<dbReference type="HOGENOM" id="CLU_2577712_0_0_1"/>
<feature type="compositionally biased region" description="Basic and acidic residues" evidence="1">
    <location>
        <begin position="42"/>
        <end position="57"/>
    </location>
</feature>
<evidence type="ECO:0000313" key="2">
    <source>
        <dbReference type="EnsemblPlants" id="OGLUM01G38920.1"/>
    </source>
</evidence>